<evidence type="ECO:0000259" key="1">
    <source>
        <dbReference type="PROSITE" id="PS50943"/>
    </source>
</evidence>
<accession>A0A430RVI2</accession>
<name>A0A430RVI2_THESC</name>
<organism evidence="2 4">
    <name type="scientific">Thermus scotoductus</name>
    <dbReference type="NCBI Taxonomy" id="37636"/>
    <lineage>
        <taxon>Bacteria</taxon>
        <taxon>Thermotogati</taxon>
        <taxon>Deinococcota</taxon>
        <taxon>Deinococci</taxon>
        <taxon>Thermales</taxon>
        <taxon>Thermaceae</taxon>
        <taxon>Thermus</taxon>
    </lineage>
</organism>
<protein>
    <recommendedName>
        <fullName evidence="1">HTH cro/C1-type domain-containing protein</fullName>
    </recommendedName>
</protein>
<proteinExistence type="predicted"/>
<dbReference type="InterPro" id="IPR010982">
    <property type="entry name" value="Lambda_DNA-bd_dom_sf"/>
</dbReference>
<dbReference type="Pfam" id="PF13443">
    <property type="entry name" value="HTH_26"/>
    <property type="match status" value="1"/>
</dbReference>
<sequence>MISLANGPSRASFVLVRPISSPLLSPRPFQGRRVPLRLMCFSPYDPKVKGVALDLLTKRMLAFSQMRVKHRFSPRMMQKLMADRGLTQAELARVTGLSSGHIAMLLSGARTRPSAATLLKIARALGVGVEDLMEEESDVLASRR</sequence>
<feature type="domain" description="HTH cro/C1-type" evidence="1">
    <location>
        <begin position="77"/>
        <end position="132"/>
    </location>
</feature>
<dbReference type="Proteomes" id="UP000286712">
    <property type="component" value="Unassembled WGS sequence"/>
</dbReference>
<dbReference type="RefSeq" id="WP_105318013.1">
    <property type="nucleotide sequence ID" value="NZ_PEMS01000033.1"/>
</dbReference>
<dbReference type="GO" id="GO:0003677">
    <property type="term" value="F:DNA binding"/>
    <property type="evidence" value="ECO:0007669"/>
    <property type="project" value="InterPro"/>
</dbReference>
<reference evidence="4 5" key="1">
    <citation type="journal article" date="2019" name="Extremophiles">
        <title>Biogeography of thermophiles and predominance of Thermus scotoductus in domestic water heaters.</title>
        <authorList>
            <person name="Wilpiszeski R.L."/>
            <person name="Zhang Z."/>
            <person name="House C.H."/>
        </authorList>
    </citation>
    <scope>NUCLEOTIDE SEQUENCE [LARGE SCALE GENOMIC DNA]</scope>
    <source>
        <strain evidence="3 5">14_S14</strain>
        <strain evidence="2 4">27_S27</strain>
    </source>
</reference>
<evidence type="ECO:0000313" key="2">
    <source>
        <dbReference type="EMBL" id="RTH24036.1"/>
    </source>
</evidence>
<evidence type="ECO:0000313" key="3">
    <source>
        <dbReference type="EMBL" id="RTI17432.1"/>
    </source>
</evidence>
<evidence type="ECO:0000313" key="5">
    <source>
        <dbReference type="Proteomes" id="UP000287155"/>
    </source>
</evidence>
<dbReference type="CDD" id="cd00093">
    <property type="entry name" value="HTH_XRE"/>
    <property type="match status" value="1"/>
</dbReference>
<dbReference type="Proteomes" id="UP000287155">
    <property type="component" value="Unassembled WGS sequence"/>
</dbReference>
<evidence type="ECO:0000313" key="4">
    <source>
        <dbReference type="Proteomes" id="UP000286712"/>
    </source>
</evidence>
<dbReference type="SMART" id="SM00530">
    <property type="entry name" value="HTH_XRE"/>
    <property type="match status" value="1"/>
</dbReference>
<dbReference type="EMBL" id="PEMJ01000033">
    <property type="protein sequence ID" value="RTI17432.1"/>
    <property type="molecule type" value="Genomic_DNA"/>
</dbReference>
<gene>
    <name evidence="3" type="ORF">CSW27_01685</name>
    <name evidence="2" type="ORF">CSW40_08815</name>
</gene>
<dbReference type="SUPFAM" id="SSF47413">
    <property type="entry name" value="lambda repressor-like DNA-binding domains"/>
    <property type="match status" value="1"/>
</dbReference>
<dbReference type="AlphaFoldDB" id="A0A430RVI2"/>
<dbReference type="Gene3D" id="1.10.260.40">
    <property type="entry name" value="lambda repressor-like DNA-binding domains"/>
    <property type="match status" value="1"/>
</dbReference>
<comment type="caution">
    <text evidence="2">The sequence shown here is derived from an EMBL/GenBank/DDBJ whole genome shotgun (WGS) entry which is preliminary data.</text>
</comment>
<dbReference type="PROSITE" id="PS50943">
    <property type="entry name" value="HTH_CROC1"/>
    <property type="match status" value="1"/>
</dbReference>
<dbReference type="InterPro" id="IPR001387">
    <property type="entry name" value="Cro/C1-type_HTH"/>
</dbReference>
<dbReference type="EMBL" id="PELW01000266">
    <property type="protein sequence ID" value="RTH24036.1"/>
    <property type="molecule type" value="Genomic_DNA"/>
</dbReference>